<evidence type="ECO:0000256" key="2">
    <source>
        <dbReference type="ARBA" id="ARBA00022448"/>
    </source>
</evidence>
<evidence type="ECO:0000256" key="6">
    <source>
        <dbReference type="ARBA" id="ARBA00023010"/>
    </source>
</evidence>
<keyword evidence="9" id="KW-1185">Reference proteome</keyword>
<evidence type="ECO:0000256" key="3">
    <source>
        <dbReference type="ARBA" id="ARBA00022692"/>
    </source>
</evidence>
<dbReference type="Proteomes" id="UP000632195">
    <property type="component" value="Unassembled WGS sequence"/>
</dbReference>
<dbReference type="AlphaFoldDB" id="A0AA37BRX1"/>
<gene>
    <name evidence="8" type="ORF">GCM10007108_11800</name>
</gene>
<keyword evidence="6" id="KW-0811">Translocation</keyword>
<dbReference type="Pfam" id="PF02416">
    <property type="entry name" value="TatA_B_E"/>
    <property type="match status" value="1"/>
</dbReference>
<protein>
    <submittedName>
        <fullName evidence="8">Twin-arginine translocase TatA/TatE family subunit</fullName>
    </submittedName>
</protein>
<comment type="subcellular location">
    <subcellularLocation>
        <location evidence="1">Membrane</location>
        <topology evidence="1">Single-pass membrane protein</topology>
    </subcellularLocation>
</comment>
<reference evidence="8" key="2">
    <citation type="submission" date="2022-09" db="EMBL/GenBank/DDBJ databases">
        <authorList>
            <person name="Sun Q."/>
            <person name="Ohkuma M."/>
        </authorList>
    </citation>
    <scope>NUCLEOTIDE SEQUENCE</scope>
    <source>
        <strain evidence="8">JCM 13583</strain>
    </source>
</reference>
<keyword evidence="7" id="KW-0472">Membrane</keyword>
<evidence type="ECO:0000256" key="1">
    <source>
        <dbReference type="ARBA" id="ARBA00004167"/>
    </source>
</evidence>
<dbReference type="InterPro" id="IPR003369">
    <property type="entry name" value="TatA/B/E"/>
</dbReference>
<evidence type="ECO:0000256" key="5">
    <source>
        <dbReference type="ARBA" id="ARBA00022989"/>
    </source>
</evidence>
<evidence type="ECO:0000256" key="4">
    <source>
        <dbReference type="ARBA" id="ARBA00022927"/>
    </source>
</evidence>
<evidence type="ECO:0000313" key="8">
    <source>
        <dbReference type="EMBL" id="GGM75528.1"/>
    </source>
</evidence>
<keyword evidence="5" id="KW-1133">Transmembrane helix</keyword>
<dbReference type="GO" id="GO:0015031">
    <property type="term" value="P:protein transport"/>
    <property type="evidence" value="ECO:0007669"/>
    <property type="project" value="UniProtKB-KW"/>
</dbReference>
<dbReference type="PANTHER" id="PTHR42982">
    <property type="entry name" value="SEC-INDEPENDENT PROTEIN TRANSLOCASE PROTEIN TATA"/>
    <property type="match status" value="1"/>
</dbReference>
<evidence type="ECO:0000256" key="7">
    <source>
        <dbReference type="ARBA" id="ARBA00023136"/>
    </source>
</evidence>
<keyword evidence="4" id="KW-0653">Protein transport</keyword>
<dbReference type="Gene3D" id="1.20.5.3310">
    <property type="match status" value="1"/>
</dbReference>
<proteinExistence type="predicted"/>
<keyword evidence="3" id="KW-0812">Transmembrane</keyword>
<name>A0AA37BRX1_9ARCH</name>
<dbReference type="RefSeq" id="WP_188681276.1">
    <property type="nucleotide sequence ID" value="NZ_BMNY01000002.1"/>
</dbReference>
<dbReference type="EMBL" id="BMNY01000002">
    <property type="protein sequence ID" value="GGM75528.1"/>
    <property type="molecule type" value="Genomic_DNA"/>
</dbReference>
<accession>A0AA37BRX1</accession>
<sequence>MISIEEILEILIVAVILFGGSKKIPELARSLGRASGEFQRGKMEIEREIRNAINYTPQQQATVNVREAARNLGISVDGKSDDQLRSEIAQVLGVKKE</sequence>
<comment type="caution">
    <text evidence="8">The sequence shown here is derived from an EMBL/GenBank/DDBJ whole genome shotgun (WGS) entry which is preliminary data.</text>
</comment>
<keyword evidence="2" id="KW-0813">Transport</keyword>
<reference evidence="8" key="1">
    <citation type="journal article" date="2014" name="Int. J. Syst. Evol. Microbiol.">
        <title>Complete genome sequence of Corynebacterium casei LMG S-19264T (=DSM 44701T), isolated from a smear-ripened cheese.</title>
        <authorList>
            <consortium name="US DOE Joint Genome Institute (JGI-PGF)"/>
            <person name="Walter F."/>
            <person name="Albersmeier A."/>
            <person name="Kalinowski J."/>
            <person name="Ruckert C."/>
        </authorList>
    </citation>
    <scope>NUCLEOTIDE SEQUENCE</scope>
    <source>
        <strain evidence="8">JCM 13583</strain>
    </source>
</reference>
<evidence type="ECO:0000313" key="9">
    <source>
        <dbReference type="Proteomes" id="UP000632195"/>
    </source>
</evidence>
<organism evidence="8 9">
    <name type="scientific">Thermogymnomonas acidicola</name>
    <dbReference type="NCBI Taxonomy" id="399579"/>
    <lineage>
        <taxon>Archaea</taxon>
        <taxon>Methanobacteriati</taxon>
        <taxon>Thermoplasmatota</taxon>
        <taxon>Thermoplasmata</taxon>
        <taxon>Thermoplasmatales</taxon>
        <taxon>Thermogymnomonas</taxon>
    </lineage>
</organism>
<dbReference type="PANTHER" id="PTHR42982:SF1">
    <property type="entry name" value="SEC-INDEPENDENT PROTEIN TRANSLOCASE PROTEIN TATA"/>
    <property type="match status" value="1"/>
</dbReference>
<dbReference type="GO" id="GO:0016020">
    <property type="term" value="C:membrane"/>
    <property type="evidence" value="ECO:0007669"/>
    <property type="project" value="UniProtKB-ARBA"/>
</dbReference>